<proteinExistence type="predicted"/>
<dbReference type="EMBL" id="JAECZC010000075">
    <property type="protein sequence ID" value="MBH8565860.1"/>
    <property type="molecule type" value="Genomic_DNA"/>
</dbReference>
<keyword evidence="3" id="KW-1185">Reference proteome</keyword>
<feature type="chain" id="PRO_5035251137" evidence="1">
    <location>
        <begin position="33"/>
        <end position="198"/>
    </location>
</feature>
<keyword evidence="1" id="KW-0732">Signal</keyword>
<evidence type="ECO:0000256" key="1">
    <source>
        <dbReference type="SAM" id="SignalP"/>
    </source>
</evidence>
<name>A0A8J7HX13_9NOST</name>
<accession>A0A8J7HX13</accession>
<reference evidence="2 3" key="1">
    <citation type="journal article" date="2021" name="Int. J. Syst. Evol. Microbiol.">
        <title>Amazonocrinis nigriterrae gen. nov., sp. nov., Atlanticothrix silvestris gen. nov., sp. nov. and Dendronalium phyllosphericum gen. nov., sp. nov., nostocacean cyanobacteria from Brazilian environments.</title>
        <authorList>
            <person name="Alvarenga D.O."/>
            <person name="Andreote A.P.D."/>
            <person name="Branco L.H.Z."/>
            <person name="Delbaje E."/>
            <person name="Cruz R.B."/>
            <person name="Varani A.M."/>
            <person name="Fiore M.F."/>
        </authorList>
    </citation>
    <scope>NUCLEOTIDE SEQUENCE [LARGE SCALE GENOMIC DNA]</scope>
    <source>
        <strain evidence="2 3">CENA67</strain>
    </source>
</reference>
<dbReference type="InterPro" id="IPR013424">
    <property type="entry name" value="Ice-binding_C"/>
</dbReference>
<dbReference type="Proteomes" id="UP000632766">
    <property type="component" value="Unassembled WGS sequence"/>
</dbReference>
<feature type="signal peptide" evidence="1">
    <location>
        <begin position="1"/>
        <end position="32"/>
    </location>
</feature>
<evidence type="ECO:0000313" key="2">
    <source>
        <dbReference type="EMBL" id="MBH8565860.1"/>
    </source>
</evidence>
<sequence>MKNIFAKISKVAATSAALTVAIAGATNNSALAVDFNFNWLGDAGYSATGSFSYDEATAPTIISESGSGATDYLQSLSVSFLDPSNNLLGTYNTVAGGVSQSNFFSFNFDTSTKSLFGSFNVGGGTGVIGEYFFLGTIGDSLELRQDVDQAGTSTRLDQNSGSIQVYKVPEPGSMLGLLALAGLGVGTTLKKSKSLVRN</sequence>
<evidence type="ECO:0000313" key="3">
    <source>
        <dbReference type="Proteomes" id="UP000632766"/>
    </source>
</evidence>
<protein>
    <submittedName>
        <fullName evidence="2">PEP-CTERM sorting domain-containing protein</fullName>
    </submittedName>
</protein>
<dbReference type="NCBIfam" id="TIGR02595">
    <property type="entry name" value="PEP_CTERM"/>
    <property type="match status" value="1"/>
</dbReference>
<gene>
    <name evidence="2" type="ORF">I8748_27455</name>
</gene>
<dbReference type="RefSeq" id="WP_198127645.1">
    <property type="nucleotide sequence ID" value="NZ_JAECZC010000075.1"/>
</dbReference>
<comment type="caution">
    <text evidence="2">The sequence shown here is derived from an EMBL/GenBank/DDBJ whole genome shotgun (WGS) entry which is preliminary data.</text>
</comment>
<organism evidence="2 3">
    <name type="scientific">Amazonocrinis nigriterrae CENA67</name>
    <dbReference type="NCBI Taxonomy" id="2794033"/>
    <lineage>
        <taxon>Bacteria</taxon>
        <taxon>Bacillati</taxon>
        <taxon>Cyanobacteriota</taxon>
        <taxon>Cyanophyceae</taxon>
        <taxon>Nostocales</taxon>
        <taxon>Nostocaceae</taxon>
        <taxon>Amazonocrinis</taxon>
        <taxon>Amazonocrinis nigriterrae</taxon>
    </lineage>
</organism>
<dbReference type="AlphaFoldDB" id="A0A8J7HX13"/>